<feature type="compositionally biased region" description="Polar residues" evidence="1">
    <location>
        <begin position="99"/>
        <end position="111"/>
    </location>
</feature>
<accession>A0A6A6Z9J8</accession>
<evidence type="ECO:0000313" key="3">
    <source>
        <dbReference type="Proteomes" id="UP000504636"/>
    </source>
</evidence>
<feature type="compositionally biased region" description="Polar residues" evidence="1">
    <location>
        <begin position="614"/>
        <end position="624"/>
    </location>
</feature>
<dbReference type="OrthoDB" id="5426563at2759"/>
<gene>
    <name evidence="2 4" type="ORF">BDZ99DRAFT_5323</name>
</gene>
<dbReference type="GeneID" id="54467370"/>
<reference evidence="4" key="3">
    <citation type="submission" date="2025-04" db="UniProtKB">
        <authorList>
            <consortium name="RefSeq"/>
        </authorList>
    </citation>
    <scope>IDENTIFICATION</scope>
    <source>
        <strain evidence="4">CBS 304.34</strain>
    </source>
</reference>
<organism evidence="2">
    <name type="scientific">Mytilinidion resinicola</name>
    <dbReference type="NCBI Taxonomy" id="574789"/>
    <lineage>
        <taxon>Eukaryota</taxon>
        <taxon>Fungi</taxon>
        <taxon>Dikarya</taxon>
        <taxon>Ascomycota</taxon>
        <taxon>Pezizomycotina</taxon>
        <taxon>Dothideomycetes</taxon>
        <taxon>Pleosporomycetidae</taxon>
        <taxon>Mytilinidiales</taxon>
        <taxon>Mytilinidiaceae</taxon>
        <taxon>Mytilinidion</taxon>
    </lineage>
</organism>
<feature type="region of interest" description="Disordered" evidence="1">
    <location>
        <begin position="612"/>
        <end position="639"/>
    </location>
</feature>
<reference evidence="2 4" key="1">
    <citation type="journal article" date="2020" name="Stud. Mycol.">
        <title>101 Dothideomycetes genomes: a test case for predicting lifestyles and emergence of pathogens.</title>
        <authorList>
            <person name="Haridas S."/>
            <person name="Albert R."/>
            <person name="Binder M."/>
            <person name="Bloem J."/>
            <person name="Labutti K."/>
            <person name="Salamov A."/>
            <person name="Andreopoulos B."/>
            <person name="Baker S."/>
            <person name="Barry K."/>
            <person name="Bills G."/>
            <person name="Bluhm B."/>
            <person name="Cannon C."/>
            <person name="Castanera R."/>
            <person name="Culley D."/>
            <person name="Daum C."/>
            <person name="Ezra D."/>
            <person name="Gonzalez J."/>
            <person name="Henrissat B."/>
            <person name="Kuo A."/>
            <person name="Liang C."/>
            <person name="Lipzen A."/>
            <person name="Lutzoni F."/>
            <person name="Magnuson J."/>
            <person name="Mondo S."/>
            <person name="Nolan M."/>
            <person name="Ohm R."/>
            <person name="Pangilinan J."/>
            <person name="Park H.-J."/>
            <person name="Ramirez L."/>
            <person name="Alfaro M."/>
            <person name="Sun H."/>
            <person name="Tritt A."/>
            <person name="Yoshinaga Y."/>
            <person name="Zwiers L.-H."/>
            <person name="Turgeon B."/>
            <person name="Goodwin S."/>
            <person name="Spatafora J."/>
            <person name="Crous P."/>
            <person name="Grigoriev I."/>
        </authorList>
    </citation>
    <scope>NUCLEOTIDE SEQUENCE</scope>
    <source>
        <strain evidence="2 4">CBS 304.34</strain>
    </source>
</reference>
<evidence type="ECO:0000313" key="4">
    <source>
        <dbReference type="RefSeq" id="XP_033583919.1"/>
    </source>
</evidence>
<feature type="region of interest" description="Disordered" evidence="1">
    <location>
        <begin position="350"/>
        <end position="398"/>
    </location>
</feature>
<name>A0A6A6Z9J8_9PEZI</name>
<protein>
    <submittedName>
        <fullName evidence="2 4">Uncharacterized protein</fullName>
    </submittedName>
</protein>
<feature type="compositionally biased region" description="Polar residues" evidence="1">
    <location>
        <begin position="350"/>
        <end position="359"/>
    </location>
</feature>
<evidence type="ECO:0000256" key="1">
    <source>
        <dbReference type="SAM" id="MobiDB-lite"/>
    </source>
</evidence>
<feature type="region of interest" description="Disordered" evidence="1">
    <location>
        <begin position="268"/>
        <end position="289"/>
    </location>
</feature>
<feature type="region of interest" description="Disordered" evidence="1">
    <location>
        <begin position="513"/>
        <end position="569"/>
    </location>
</feature>
<feature type="compositionally biased region" description="Basic residues" evidence="1">
    <location>
        <begin position="70"/>
        <end position="84"/>
    </location>
</feature>
<keyword evidence="3" id="KW-1185">Reference proteome</keyword>
<sequence length="639" mass="70119">MNWTGGRLQRHSKNAGGGVASRQKQHFAKIRSQLQNGLHPGQLPFRPSFFPDDGASLGSRLPPFTDRTSRHVGHSRKHKRRAHRNLASVDRDIVEAEHSNTNVSQSASHVSNAVDGDSAEKGKMKMKRRSAHTLLEDDRLEASRKRLLERRDWLGLQSSRPVHMKFRTRAEKDKIGKRRMIVGASSRGHAPKDTRNPMLPAQGLRDGHSRLDLAPAHDLLEDHLRVRIGTNAFFSQRSSTLVRDPPRRESSDTMLFDTAVDADTTLAVEGSRERSYEQHWSAGTSYDGEHETALEYENRQSANDLVGSLHAQREEAEGNLPEPGGIDEKLTSYLPHEPALKGRVIFQSVAPASSGSDQPASHVPIDTNNCPSEAAAPDGLEGGVSQEIDADDQDPQERKIVDETPWKQFLEISGDEQSHSSTSGVSERACLHGSEASIRGHNDAEGNSVADMTASRRAPRDSQEDAATWVIARHINGKTIQEYTTFERRARALVDDVKENENRQWQDFVIGSRGSSASDSAHDTIMGDKQHSPVHSARGTSMRALCSPKVQATSTSSISAPSRSAASPRLRRIQAGWGQSEEARLRPADLASSSLYNNISFTMDSPVAAAYSNGGPTNYANSDVSMAESGSAYEKMESD</sequence>
<feature type="region of interest" description="Disordered" evidence="1">
    <location>
        <begin position="435"/>
        <end position="463"/>
    </location>
</feature>
<feature type="region of interest" description="Disordered" evidence="1">
    <location>
        <begin position="186"/>
        <end position="206"/>
    </location>
</feature>
<dbReference type="AlphaFoldDB" id="A0A6A6Z9J8"/>
<evidence type="ECO:0000313" key="2">
    <source>
        <dbReference type="EMBL" id="KAF2816955.1"/>
    </source>
</evidence>
<feature type="region of interest" description="Disordered" evidence="1">
    <location>
        <begin position="99"/>
        <end position="131"/>
    </location>
</feature>
<dbReference type="EMBL" id="MU003692">
    <property type="protein sequence ID" value="KAF2816955.1"/>
    <property type="molecule type" value="Genomic_DNA"/>
</dbReference>
<feature type="compositionally biased region" description="Basic and acidic residues" evidence="1">
    <location>
        <begin position="520"/>
        <end position="531"/>
    </location>
</feature>
<dbReference type="RefSeq" id="XP_033583919.1">
    <property type="nucleotide sequence ID" value="XM_033726477.1"/>
</dbReference>
<feature type="region of interest" description="Disordered" evidence="1">
    <location>
        <begin position="1"/>
        <end position="25"/>
    </location>
</feature>
<reference evidence="4" key="2">
    <citation type="submission" date="2020-04" db="EMBL/GenBank/DDBJ databases">
        <authorList>
            <consortium name="NCBI Genome Project"/>
        </authorList>
    </citation>
    <scope>NUCLEOTIDE SEQUENCE</scope>
    <source>
        <strain evidence="4">CBS 304.34</strain>
    </source>
</reference>
<proteinExistence type="predicted"/>
<feature type="compositionally biased region" description="Low complexity" evidence="1">
    <location>
        <begin position="552"/>
        <end position="568"/>
    </location>
</feature>
<dbReference type="Proteomes" id="UP000504636">
    <property type="component" value="Unplaced"/>
</dbReference>
<feature type="region of interest" description="Disordered" evidence="1">
    <location>
        <begin position="37"/>
        <end position="86"/>
    </location>
</feature>